<proteinExistence type="predicted"/>
<dbReference type="Proteomes" id="UP000590412">
    <property type="component" value="Unassembled WGS sequence"/>
</dbReference>
<evidence type="ECO:0000256" key="1">
    <source>
        <dbReference type="SAM" id="MobiDB-lite"/>
    </source>
</evidence>
<dbReference type="AlphaFoldDB" id="A0A8X7NQ04"/>
<feature type="compositionally biased region" description="Basic and acidic residues" evidence="1">
    <location>
        <begin position="1"/>
        <end position="11"/>
    </location>
</feature>
<evidence type="ECO:0000313" key="2">
    <source>
        <dbReference type="EMBL" id="KAF6057540.1"/>
    </source>
</evidence>
<organism evidence="2 3">
    <name type="scientific">Candida parapsilosis</name>
    <name type="common">Yeast</name>
    <dbReference type="NCBI Taxonomy" id="5480"/>
    <lineage>
        <taxon>Eukaryota</taxon>
        <taxon>Fungi</taxon>
        <taxon>Dikarya</taxon>
        <taxon>Ascomycota</taxon>
        <taxon>Saccharomycotina</taxon>
        <taxon>Pichiomycetes</taxon>
        <taxon>Debaryomycetaceae</taxon>
        <taxon>Candida/Lodderomyces clade</taxon>
        <taxon>Candida</taxon>
    </lineage>
</organism>
<protein>
    <submittedName>
        <fullName evidence="2">Uncharacterized protein</fullName>
    </submittedName>
</protein>
<feature type="region of interest" description="Disordered" evidence="1">
    <location>
        <begin position="1"/>
        <end position="31"/>
    </location>
</feature>
<dbReference type="EMBL" id="JABWAB010000003">
    <property type="protein sequence ID" value="KAF6057540.1"/>
    <property type="molecule type" value="Genomic_DNA"/>
</dbReference>
<gene>
    <name evidence="2" type="ORF">FOB60_002095</name>
</gene>
<comment type="caution">
    <text evidence="2">The sequence shown here is derived from an EMBL/GenBank/DDBJ whole genome shotgun (WGS) entry which is preliminary data.</text>
</comment>
<reference evidence="2" key="1">
    <citation type="submission" date="2020-03" db="EMBL/GenBank/DDBJ databases">
        <title>FDA dAtabase for Regulatory Grade micrObial Sequences (FDA-ARGOS): Supporting development and validation of Infectious Disease Dx tests.</title>
        <authorList>
            <person name="Campos J."/>
            <person name="Goldberg B."/>
            <person name="Tallon L."/>
            <person name="Sadzewicz L."/>
            <person name="Vavikolanu K."/>
            <person name="Mehta A."/>
            <person name="Aluvathingal J."/>
            <person name="Nadendla S."/>
            <person name="Nandy P."/>
            <person name="Geyer C."/>
            <person name="Yan Y."/>
            <person name="Sichtig H."/>
        </authorList>
    </citation>
    <scope>NUCLEOTIDE SEQUENCE [LARGE SCALE GENOMIC DNA]</scope>
    <source>
        <strain evidence="2">FDAARGOS_652</strain>
    </source>
</reference>
<name>A0A8X7NQ04_CANPA</name>
<accession>A0A8X7NQ04</accession>
<evidence type="ECO:0000313" key="3">
    <source>
        <dbReference type="Proteomes" id="UP000590412"/>
    </source>
</evidence>
<sequence>MTEMDRKERLVSLRKNRSKKGEAANYSQKTSDQITLYTESDTLKNTSCESIIRPEETTPSLLIQFPVVPLESEKNSLTKDIKDDLARYYQEANLRTSEVLDRIIREKVE</sequence>